<proteinExistence type="inferred from homology"/>
<dbReference type="CDD" id="cd00302">
    <property type="entry name" value="cytochrome_P450"/>
    <property type="match status" value="1"/>
</dbReference>
<comment type="similarity">
    <text evidence="1">Belongs to the cytochrome P450 family.</text>
</comment>
<dbReference type="Gene3D" id="1.10.630.10">
    <property type="entry name" value="Cytochrome P450"/>
    <property type="match status" value="1"/>
</dbReference>
<evidence type="ECO:0000256" key="5">
    <source>
        <dbReference type="ARBA" id="ARBA00023004"/>
    </source>
</evidence>
<keyword evidence="3 7" id="KW-0479">Metal-binding</keyword>
<evidence type="ECO:0000313" key="9">
    <source>
        <dbReference type="Proteomes" id="UP000252893"/>
    </source>
</evidence>
<organism evidence="8 9">
    <name type="scientific">Pseudochrobactrum asaccharolyticum</name>
    <dbReference type="NCBI Taxonomy" id="354351"/>
    <lineage>
        <taxon>Bacteria</taxon>
        <taxon>Pseudomonadati</taxon>
        <taxon>Pseudomonadota</taxon>
        <taxon>Alphaproteobacteria</taxon>
        <taxon>Hyphomicrobiales</taxon>
        <taxon>Brucellaceae</taxon>
        <taxon>Pseudochrobactrum</taxon>
    </lineage>
</organism>
<dbReference type="PANTHER" id="PTHR24291:SF50">
    <property type="entry name" value="BIFUNCTIONAL ALBAFLAVENONE MONOOXYGENASE_TERPENE SYNTHASE"/>
    <property type="match status" value="1"/>
</dbReference>
<comment type="caution">
    <text evidence="8">The sequence shown here is derived from an EMBL/GenBank/DDBJ whole genome shotgun (WGS) entry which is preliminary data.</text>
</comment>
<keyword evidence="6" id="KW-0503">Monooxygenase</keyword>
<evidence type="ECO:0000256" key="7">
    <source>
        <dbReference type="PIRSR" id="PIRSR602401-1"/>
    </source>
</evidence>
<dbReference type="AlphaFoldDB" id="A0A366E2A4"/>
<name>A0A366E2A4_9HYPH</name>
<dbReference type="InterPro" id="IPR036396">
    <property type="entry name" value="Cyt_P450_sf"/>
</dbReference>
<evidence type="ECO:0000313" key="8">
    <source>
        <dbReference type="EMBL" id="RBO95548.1"/>
    </source>
</evidence>
<accession>A0A366E2A4</accession>
<dbReference type="OrthoDB" id="9764248at2"/>
<feature type="binding site" description="axial binding residue" evidence="7">
    <location>
        <position position="363"/>
    </location>
    <ligand>
        <name>heme</name>
        <dbReference type="ChEBI" id="CHEBI:30413"/>
    </ligand>
    <ligandPart>
        <name>Fe</name>
        <dbReference type="ChEBI" id="CHEBI:18248"/>
    </ligandPart>
</feature>
<protein>
    <submittedName>
        <fullName evidence="8">Cytochrome P450</fullName>
    </submittedName>
</protein>
<dbReference type="GO" id="GO:0020037">
    <property type="term" value="F:heme binding"/>
    <property type="evidence" value="ECO:0007669"/>
    <property type="project" value="InterPro"/>
</dbReference>
<keyword evidence="2 7" id="KW-0349">Heme</keyword>
<dbReference type="InterPro" id="IPR002401">
    <property type="entry name" value="Cyt_P450_E_grp-I"/>
</dbReference>
<dbReference type="InterPro" id="IPR001128">
    <property type="entry name" value="Cyt_P450"/>
</dbReference>
<dbReference type="Pfam" id="PF00067">
    <property type="entry name" value="p450"/>
    <property type="match status" value="1"/>
</dbReference>
<keyword evidence="5 7" id="KW-0408">Iron</keyword>
<gene>
    <name evidence="8" type="ORF">DFR47_103111</name>
</gene>
<dbReference type="Proteomes" id="UP000252893">
    <property type="component" value="Unassembled WGS sequence"/>
</dbReference>
<dbReference type="PANTHER" id="PTHR24291">
    <property type="entry name" value="CYTOCHROME P450 FAMILY 4"/>
    <property type="match status" value="1"/>
</dbReference>
<dbReference type="GO" id="GO:0004497">
    <property type="term" value="F:monooxygenase activity"/>
    <property type="evidence" value="ECO:0007669"/>
    <property type="project" value="UniProtKB-KW"/>
</dbReference>
<evidence type="ECO:0000256" key="6">
    <source>
        <dbReference type="ARBA" id="ARBA00023033"/>
    </source>
</evidence>
<sequence>MSLSSGICAQLYDFARTHNGQNISTTLNGVDVRIIQRHEDADHILRLNAANYRKNMAWFRLVFGPSRFSEDGHAWQIRRELTQSYFNKFDREKTFQLASHYATQAISSLTKTATASDRIDDAILRTMTASVLVENFFDIKLEATGIDLSILATFMEAGSDYSFVPHGKTTDLYRNRLQQLPDLRRTVLRQLGYFRDPELPQSPLLHDLLAADQREADRIVLEHELMTFMAAGAETSAATMSWACYLLALYPEIQDRLRSLSQAFWQSSHPSWKTLASIAPLARFISETLRLFPPTPIVARYAIEDDNLSDNSVPAGQNIMVSFIGIQHDKRLRDNPWQPDITDSRAQIASGDTTAFSIGPRVCGGKQFALLEMITFLSIFLTRARFELTSDEPPAYLWKSQMLRQGGQPVRVVEL</sequence>
<dbReference type="SUPFAM" id="SSF48264">
    <property type="entry name" value="Cytochrome P450"/>
    <property type="match status" value="1"/>
</dbReference>
<reference evidence="8 9" key="1">
    <citation type="submission" date="2018-06" db="EMBL/GenBank/DDBJ databases">
        <title>Genomic Encyclopedia of Type Strains, Phase IV (KMG-IV): sequencing the most valuable type-strain genomes for metagenomic binning, comparative biology and taxonomic classification.</title>
        <authorList>
            <person name="Goeker M."/>
        </authorList>
    </citation>
    <scope>NUCLEOTIDE SEQUENCE [LARGE SCALE GENOMIC DNA]</scope>
    <source>
        <strain evidence="8 9">DSM 25619</strain>
    </source>
</reference>
<comment type="cofactor">
    <cofactor evidence="7">
        <name>heme</name>
        <dbReference type="ChEBI" id="CHEBI:30413"/>
    </cofactor>
</comment>
<evidence type="ECO:0000256" key="4">
    <source>
        <dbReference type="ARBA" id="ARBA00023002"/>
    </source>
</evidence>
<dbReference type="GO" id="GO:0005506">
    <property type="term" value="F:iron ion binding"/>
    <property type="evidence" value="ECO:0007669"/>
    <property type="project" value="InterPro"/>
</dbReference>
<keyword evidence="4" id="KW-0560">Oxidoreductase</keyword>
<dbReference type="GO" id="GO:0016705">
    <property type="term" value="F:oxidoreductase activity, acting on paired donors, with incorporation or reduction of molecular oxygen"/>
    <property type="evidence" value="ECO:0007669"/>
    <property type="project" value="InterPro"/>
</dbReference>
<evidence type="ECO:0000256" key="2">
    <source>
        <dbReference type="ARBA" id="ARBA00022617"/>
    </source>
</evidence>
<dbReference type="EMBL" id="QNRH01000003">
    <property type="protein sequence ID" value="RBO95548.1"/>
    <property type="molecule type" value="Genomic_DNA"/>
</dbReference>
<dbReference type="RefSeq" id="WP_113944097.1">
    <property type="nucleotide sequence ID" value="NZ_JBHEEG010000008.1"/>
</dbReference>
<keyword evidence="9" id="KW-1185">Reference proteome</keyword>
<dbReference type="InterPro" id="IPR050196">
    <property type="entry name" value="Cytochrome_P450_Monoox"/>
</dbReference>
<dbReference type="PRINTS" id="PR00385">
    <property type="entry name" value="P450"/>
</dbReference>
<evidence type="ECO:0000256" key="1">
    <source>
        <dbReference type="ARBA" id="ARBA00010617"/>
    </source>
</evidence>
<evidence type="ECO:0000256" key="3">
    <source>
        <dbReference type="ARBA" id="ARBA00022723"/>
    </source>
</evidence>
<dbReference type="PRINTS" id="PR00463">
    <property type="entry name" value="EP450I"/>
</dbReference>